<name>A0ABP5ICJ3_9MICO</name>
<feature type="transmembrane region" description="Helical" evidence="3">
    <location>
        <begin position="21"/>
        <end position="38"/>
    </location>
</feature>
<organism evidence="5 6">
    <name type="scientific">Brevibacterium salitolerans</name>
    <dbReference type="NCBI Taxonomy" id="1403566"/>
    <lineage>
        <taxon>Bacteria</taxon>
        <taxon>Bacillati</taxon>
        <taxon>Actinomycetota</taxon>
        <taxon>Actinomycetes</taxon>
        <taxon>Micrococcales</taxon>
        <taxon>Brevibacteriaceae</taxon>
        <taxon>Brevibacterium</taxon>
    </lineage>
</organism>
<sequence length="426" mass="45257">MPAGPLRRVLRTRRKAIRRGSWIAGGLVVVLLLWNNGLHNIGSSTFAANDSCTPPEAVADPQPPELPGTDRADLPDPKTIEGRTTAYTRTGEIAPIDANPELSQRLPVTVKSSDGPEQTITDTSRILALNQNGGLAAAVVGLGLGCNIIGRDVATNISGLMPEAEDVPLVTQNGHELNAEAVLNLAPTVILTDTTIGPYDTQIQLRNAGVPVVFIPSSSEDGIHGVGDQIQAVGDALGLSELGERLAKRTDAEISQTIQAIGAEQAPPDAEDKPRTVFLYLRGSIYYWFGRGSGADTLIQGIGARDVATEVGFEGMSPTNSEALIKAAPDVIIVMTLGLESVGGLDRALELPGIRQTPAGKNRRIVDMSDYEVMSFGPRSASVLAALSTAIYDPEHSYQPEHGPEAVEKRVEEIREERAQDEGETE</sequence>
<dbReference type="PROSITE" id="PS50983">
    <property type="entry name" value="FE_B12_PBP"/>
    <property type="match status" value="1"/>
</dbReference>
<evidence type="ECO:0000313" key="6">
    <source>
        <dbReference type="Proteomes" id="UP001500984"/>
    </source>
</evidence>
<gene>
    <name evidence="5" type="ORF">GCM10009823_16630</name>
</gene>
<dbReference type="Gene3D" id="3.40.50.1980">
    <property type="entry name" value="Nitrogenase molybdenum iron protein domain"/>
    <property type="match status" value="2"/>
</dbReference>
<evidence type="ECO:0000256" key="3">
    <source>
        <dbReference type="SAM" id="Phobius"/>
    </source>
</evidence>
<reference evidence="6" key="1">
    <citation type="journal article" date="2019" name="Int. J. Syst. Evol. Microbiol.">
        <title>The Global Catalogue of Microorganisms (GCM) 10K type strain sequencing project: providing services to taxonomists for standard genome sequencing and annotation.</title>
        <authorList>
            <consortium name="The Broad Institute Genomics Platform"/>
            <consortium name="The Broad Institute Genome Sequencing Center for Infectious Disease"/>
            <person name="Wu L."/>
            <person name="Ma J."/>
        </authorList>
    </citation>
    <scope>NUCLEOTIDE SEQUENCE [LARGE SCALE GENOMIC DNA]</scope>
    <source>
        <strain evidence="6">JCM 15900</strain>
    </source>
</reference>
<dbReference type="PANTHER" id="PTHR30535">
    <property type="entry name" value="VITAMIN B12-BINDING PROTEIN"/>
    <property type="match status" value="1"/>
</dbReference>
<keyword evidence="3" id="KW-0472">Membrane</keyword>
<dbReference type="Pfam" id="PF01497">
    <property type="entry name" value="Peripla_BP_2"/>
    <property type="match status" value="1"/>
</dbReference>
<dbReference type="RefSeq" id="WP_291794669.1">
    <property type="nucleotide sequence ID" value="NZ_BAAAPZ010000006.1"/>
</dbReference>
<evidence type="ECO:0000256" key="1">
    <source>
        <dbReference type="ARBA" id="ARBA00008814"/>
    </source>
</evidence>
<dbReference type="EMBL" id="BAAAPZ010000006">
    <property type="protein sequence ID" value="GAA2096478.1"/>
    <property type="molecule type" value="Genomic_DNA"/>
</dbReference>
<feature type="region of interest" description="Disordered" evidence="2">
    <location>
        <begin position="395"/>
        <end position="426"/>
    </location>
</feature>
<feature type="compositionally biased region" description="Basic and acidic residues" evidence="2">
    <location>
        <begin position="68"/>
        <end position="77"/>
    </location>
</feature>
<keyword evidence="3" id="KW-1133">Transmembrane helix</keyword>
<dbReference type="SUPFAM" id="SSF53807">
    <property type="entry name" value="Helical backbone' metal receptor"/>
    <property type="match status" value="1"/>
</dbReference>
<feature type="region of interest" description="Disordered" evidence="2">
    <location>
        <begin position="51"/>
        <end position="77"/>
    </location>
</feature>
<comment type="caution">
    <text evidence="5">The sequence shown here is derived from an EMBL/GenBank/DDBJ whole genome shotgun (WGS) entry which is preliminary data.</text>
</comment>
<keyword evidence="6" id="KW-1185">Reference proteome</keyword>
<evidence type="ECO:0000256" key="2">
    <source>
        <dbReference type="SAM" id="MobiDB-lite"/>
    </source>
</evidence>
<keyword evidence="3" id="KW-0812">Transmembrane</keyword>
<evidence type="ECO:0000313" key="5">
    <source>
        <dbReference type="EMBL" id="GAA2096478.1"/>
    </source>
</evidence>
<comment type="similarity">
    <text evidence="1">Belongs to the bacterial solute-binding protein 8 family.</text>
</comment>
<dbReference type="PANTHER" id="PTHR30535:SF4">
    <property type="entry name" value="HEMIN-BINDING PERIPLASMIC PROTEIN HMUT"/>
    <property type="match status" value="1"/>
</dbReference>
<protein>
    <recommendedName>
        <fullName evidence="4">Fe/B12 periplasmic-binding domain-containing protein</fullName>
    </recommendedName>
</protein>
<evidence type="ECO:0000259" key="4">
    <source>
        <dbReference type="PROSITE" id="PS50983"/>
    </source>
</evidence>
<dbReference type="Proteomes" id="UP001500984">
    <property type="component" value="Unassembled WGS sequence"/>
</dbReference>
<dbReference type="InterPro" id="IPR002491">
    <property type="entry name" value="ABC_transptr_periplasmic_BD"/>
</dbReference>
<dbReference type="InterPro" id="IPR050902">
    <property type="entry name" value="ABC_Transporter_SBP"/>
</dbReference>
<feature type="domain" description="Fe/B12 periplasmic-binding" evidence="4">
    <location>
        <begin position="125"/>
        <end position="395"/>
    </location>
</feature>
<accession>A0ABP5ICJ3</accession>
<proteinExistence type="inferred from homology"/>